<dbReference type="Gene3D" id="3.40.50.620">
    <property type="entry name" value="HUPs"/>
    <property type="match status" value="1"/>
</dbReference>
<dbReference type="InterPro" id="IPR003721">
    <property type="entry name" value="Pantoate_ligase"/>
</dbReference>
<evidence type="ECO:0000256" key="4">
    <source>
        <dbReference type="ARBA" id="ARBA00012219"/>
    </source>
</evidence>
<sequence length="288" mass="31907">MSEPFTSPIKTVQEIPELRTLIQSQRKQDASIGFVPTMGALHAGHVSLIEAARQDCDFVVVSIFVNPTQFGPNEDFDSYPRLLAQDLEKCQTAGADLVWVPTTDIMYPPHFSTYVEVKTLSEILEGATRTNHFQGVTTIVTKLLLSCLPDKAFFGAKDYQQQAIIRQMCLDLNIPVEIKTCPTVRDANGLALSSRNAYLSEAERESALSLSHALNLAKERIQAGETNLNHIKTEMQRLLKTTPLVKLDYATIVDAQTLEELETPQPQMVALVAAFVGTTRLIDNCTLN</sequence>
<dbReference type="FunFam" id="3.40.50.620:FF:000114">
    <property type="entry name" value="Pantothenate synthetase"/>
    <property type="match status" value="1"/>
</dbReference>
<evidence type="ECO:0000256" key="6">
    <source>
        <dbReference type="ARBA" id="ARBA00022490"/>
    </source>
</evidence>
<dbReference type="Gene3D" id="3.30.1300.10">
    <property type="entry name" value="Pantoate-beta-alanine ligase, C-terminal domain"/>
    <property type="match status" value="1"/>
</dbReference>
<feature type="active site" description="Proton donor" evidence="13">
    <location>
        <position position="45"/>
    </location>
</feature>
<dbReference type="GO" id="GO:0015940">
    <property type="term" value="P:pantothenate biosynthetic process"/>
    <property type="evidence" value="ECO:0007669"/>
    <property type="project" value="UniProtKB-UniRule"/>
</dbReference>
<evidence type="ECO:0000256" key="13">
    <source>
        <dbReference type="HAMAP-Rule" id="MF_00158"/>
    </source>
</evidence>
<dbReference type="KEGG" id="gaw:V144x_46970"/>
<comment type="miscellaneous">
    <text evidence="13">The reaction proceeds by a bi uni uni bi ping pong mechanism.</text>
</comment>
<keyword evidence="9 13" id="KW-0547">Nucleotide-binding</keyword>
<gene>
    <name evidence="13 14" type="primary">panC</name>
    <name evidence="14" type="ORF">V144x_46970</name>
</gene>
<keyword evidence="10 13" id="KW-0067">ATP-binding</keyword>
<dbReference type="SUPFAM" id="SSF52374">
    <property type="entry name" value="Nucleotidylyl transferase"/>
    <property type="match status" value="1"/>
</dbReference>
<dbReference type="NCBIfam" id="TIGR00018">
    <property type="entry name" value="panC"/>
    <property type="match status" value="1"/>
</dbReference>
<dbReference type="PANTHER" id="PTHR21299">
    <property type="entry name" value="CYTIDYLATE KINASE/PANTOATE-BETA-ALANINE LIGASE"/>
    <property type="match status" value="1"/>
</dbReference>
<accession>A0A517W1S3</accession>
<evidence type="ECO:0000256" key="12">
    <source>
        <dbReference type="ARBA" id="ARBA00055042"/>
    </source>
</evidence>
<name>A0A517W1S3_9PLAN</name>
<feature type="binding site" evidence="13">
    <location>
        <begin position="38"/>
        <end position="45"/>
    </location>
    <ligand>
        <name>ATP</name>
        <dbReference type="ChEBI" id="CHEBI:30616"/>
    </ligand>
</feature>
<evidence type="ECO:0000256" key="7">
    <source>
        <dbReference type="ARBA" id="ARBA00022598"/>
    </source>
</evidence>
<dbReference type="GO" id="GO:0005524">
    <property type="term" value="F:ATP binding"/>
    <property type="evidence" value="ECO:0007669"/>
    <property type="project" value="UniProtKB-KW"/>
</dbReference>
<organism evidence="14 15">
    <name type="scientific">Gimesia aquarii</name>
    <dbReference type="NCBI Taxonomy" id="2527964"/>
    <lineage>
        <taxon>Bacteria</taxon>
        <taxon>Pseudomonadati</taxon>
        <taxon>Planctomycetota</taxon>
        <taxon>Planctomycetia</taxon>
        <taxon>Planctomycetales</taxon>
        <taxon>Planctomycetaceae</taxon>
        <taxon>Gimesia</taxon>
    </lineage>
</organism>
<dbReference type="HAMAP" id="MF_00158">
    <property type="entry name" value="PanC"/>
    <property type="match status" value="1"/>
</dbReference>
<evidence type="ECO:0000256" key="10">
    <source>
        <dbReference type="ARBA" id="ARBA00022840"/>
    </source>
</evidence>
<dbReference type="Pfam" id="PF02569">
    <property type="entry name" value="Pantoate_ligase"/>
    <property type="match status" value="1"/>
</dbReference>
<reference evidence="14 15" key="1">
    <citation type="submission" date="2019-03" db="EMBL/GenBank/DDBJ databases">
        <title>Deep-cultivation of Planctomycetes and their phenomic and genomic characterization uncovers novel biology.</title>
        <authorList>
            <person name="Wiegand S."/>
            <person name="Jogler M."/>
            <person name="Boedeker C."/>
            <person name="Pinto D."/>
            <person name="Vollmers J."/>
            <person name="Rivas-Marin E."/>
            <person name="Kohn T."/>
            <person name="Peeters S.H."/>
            <person name="Heuer A."/>
            <person name="Rast P."/>
            <person name="Oberbeckmann S."/>
            <person name="Bunk B."/>
            <person name="Jeske O."/>
            <person name="Meyerdierks A."/>
            <person name="Storesund J.E."/>
            <person name="Kallscheuer N."/>
            <person name="Luecker S."/>
            <person name="Lage O.M."/>
            <person name="Pohl T."/>
            <person name="Merkel B.J."/>
            <person name="Hornburger P."/>
            <person name="Mueller R.-W."/>
            <person name="Bruemmer F."/>
            <person name="Labrenz M."/>
            <person name="Spormann A.M."/>
            <person name="Op den Camp H."/>
            <person name="Overmann J."/>
            <person name="Amann R."/>
            <person name="Jetten M.S.M."/>
            <person name="Mascher T."/>
            <person name="Medema M.H."/>
            <person name="Devos D.P."/>
            <person name="Kaster A.-K."/>
            <person name="Ovreas L."/>
            <person name="Rohde M."/>
            <person name="Galperin M.Y."/>
            <person name="Jogler C."/>
        </authorList>
    </citation>
    <scope>NUCLEOTIDE SEQUENCE [LARGE SCALE GENOMIC DNA]</scope>
    <source>
        <strain evidence="14 15">V144</strain>
    </source>
</reference>
<evidence type="ECO:0000256" key="2">
    <source>
        <dbReference type="ARBA" id="ARBA00004990"/>
    </source>
</evidence>
<comment type="similarity">
    <text evidence="3 13">Belongs to the pantothenate synthetase family.</text>
</comment>
<dbReference type="EC" id="6.3.2.1" evidence="4 13"/>
<keyword evidence="8 13" id="KW-0566">Pantothenate biosynthesis</keyword>
<dbReference type="RefSeq" id="WP_144988465.1">
    <property type="nucleotide sequence ID" value="NZ_CP037920.1"/>
</dbReference>
<evidence type="ECO:0000256" key="8">
    <source>
        <dbReference type="ARBA" id="ARBA00022655"/>
    </source>
</evidence>
<feature type="binding site" evidence="13">
    <location>
        <position position="161"/>
    </location>
    <ligand>
        <name>(R)-pantoate</name>
        <dbReference type="ChEBI" id="CHEBI:15980"/>
    </ligand>
</feature>
<dbReference type="EMBL" id="CP037920">
    <property type="protein sequence ID" value="QDT99187.1"/>
    <property type="molecule type" value="Genomic_DNA"/>
</dbReference>
<evidence type="ECO:0000256" key="1">
    <source>
        <dbReference type="ARBA" id="ARBA00004496"/>
    </source>
</evidence>
<proteinExistence type="inferred from homology"/>
<evidence type="ECO:0000313" key="15">
    <source>
        <dbReference type="Proteomes" id="UP000318704"/>
    </source>
</evidence>
<evidence type="ECO:0000256" key="3">
    <source>
        <dbReference type="ARBA" id="ARBA00009256"/>
    </source>
</evidence>
<keyword evidence="6 13" id="KW-0963">Cytoplasm</keyword>
<dbReference type="GO" id="GO:0005829">
    <property type="term" value="C:cytosol"/>
    <property type="evidence" value="ECO:0007669"/>
    <property type="project" value="TreeGrafter"/>
</dbReference>
<comment type="pathway">
    <text evidence="2 13">Cofactor biosynthesis; (R)-pantothenate biosynthesis; (R)-pantothenate from (R)-pantoate and beta-alanine: step 1/1.</text>
</comment>
<protein>
    <recommendedName>
        <fullName evidence="5 13">Pantothenate synthetase</fullName>
        <shortName evidence="13">PS</shortName>
        <ecNumber evidence="4 13">6.3.2.1</ecNumber>
    </recommendedName>
    <alternativeName>
        <fullName evidence="13">Pantoate--beta-alanine ligase</fullName>
    </alternativeName>
    <alternativeName>
        <fullName evidence="13">Pantoate-activating enzyme</fullName>
    </alternativeName>
</protein>
<dbReference type="NCBIfam" id="TIGR00125">
    <property type="entry name" value="cyt_tran_rel"/>
    <property type="match status" value="1"/>
</dbReference>
<feature type="binding site" evidence="13">
    <location>
        <begin position="192"/>
        <end position="195"/>
    </location>
    <ligand>
        <name>ATP</name>
        <dbReference type="ChEBI" id="CHEBI:30616"/>
    </ligand>
</feature>
<dbReference type="UniPathway" id="UPA00028">
    <property type="reaction ID" value="UER00005"/>
</dbReference>
<feature type="binding site" evidence="13">
    <location>
        <position position="69"/>
    </location>
    <ligand>
        <name>(R)-pantoate</name>
        <dbReference type="ChEBI" id="CHEBI:15980"/>
    </ligand>
</feature>
<dbReference type="AlphaFoldDB" id="A0A517W1S3"/>
<feature type="binding site" evidence="13">
    <location>
        <position position="69"/>
    </location>
    <ligand>
        <name>beta-alanine</name>
        <dbReference type="ChEBI" id="CHEBI:57966"/>
    </ligand>
</feature>
<dbReference type="InterPro" id="IPR004821">
    <property type="entry name" value="Cyt_trans-like"/>
</dbReference>
<dbReference type="FunFam" id="3.30.1300.10:FF:000001">
    <property type="entry name" value="Pantothenate synthetase"/>
    <property type="match status" value="1"/>
</dbReference>
<evidence type="ECO:0000313" key="14">
    <source>
        <dbReference type="EMBL" id="QDT99187.1"/>
    </source>
</evidence>
<dbReference type="CDD" id="cd00560">
    <property type="entry name" value="PanC"/>
    <property type="match status" value="1"/>
</dbReference>
<dbReference type="GO" id="GO:0004592">
    <property type="term" value="F:pantoate-beta-alanine ligase activity"/>
    <property type="evidence" value="ECO:0007669"/>
    <property type="project" value="UniProtKB-UniRule"/>
</dbReference>
<dbReference type="InterPro" id="IPR042176">
    <property type="entry name" value="Pantoate_ligase_C"/>
</dbReference>
<feature type="binding site" evidence="13">
    <location>
        <position position="184"/>
    </location>
    <ligand>
        <name>ATP</name>
        <dbReference type="ChEBI" id="CHEBI:30616"/>
    </ligand>
</feature>
<evidence type="ECO:0000256" key="5">
    <source>
        <dbReference type="ARBA" id="ARBA00014155"/>
    </source>
</evidence>
<comment type="subcellular location">
    <subcellularLocation>
        <location evidence="1 13">Cytoplasm</location>
    </subcellularLocation>
</comment>
<comment type="function">
    <text evidence="12 13">Catalyzes the condensation of pantoate with beta-alanine in an ATP-dependent reaction via a pantoyl-adenylate intermediate.</text>
</comment>
<feature type="binding site" evidence="13">
    <location>
        <begin position="155"/>
        <end position="158"/>
    </location>
    <ligand>
        <name>ATP</name>
        <dbReference type="ChEBI" id="CHEBI:30616"/>
    </ligand>
</feature>
<comment type="catalytic activity">
    <reaction evidence="11 13">
        <text>(R)-pantoate + beta-alanine + ATP = (R)-pantothenate + AMP + diphosphate + H(+)</text>
        <dbReference type="Rhea" id="RHEA:10912"/>
        <dbReference type="ChEBI" id="CHEBI:15378"/>
        <dbReference type="ChEBI" id="CHEBI:15980"/>
        <dbReference type="ChEBI" id="CHEBI:29032"/>
        <dbReference type="ChEBI" id="CHEBI:30616"/>
        <dbReference type="ChEBI" id="CHEBI:33019"/>
        <dbReference type="ChEBI" id="CHEBI:57966"/>
        <dbReference type="ChEBI" id="CHEBI:456215"/>
        <dbReference type="EC" id="6.3.2.1"/>
    </reaction>
</comment>
<evidence type="ECO:0000256" key="9">
    <source>
        <dbReference type="ARBA" id="ARBA00022741"/>
    </source>
</evidence>
<comment type="subunit">
    <text evidence="13">Homodimer.</text>
</comment>
<dbReference type="Proteomes" id="UP000318704">
    <property type="component" value="Chromosome"/>
</dbReference>
<evidence type="ECO:0000256" key="11">
    <source>
        <dbReference type="ARBA" id="ARBA00048258"/>
    </source>
</evidence>
<dbReference type="PANTHER" id="PTHR21299:SF1">
    <property type="entry name" value="PANTOATE--BETA-ALANINE LIGASE"/>
    <property type="match status" value="1"/>
</dbReference>
<dbReference type="InterPro" id="IPR014729">
    <property type="entry name" value="Rossmann-like_a/b/a_fold"/>
</dbReference>
<keyword evidence="7 13" id="KW-0436">Ligase</keyword>